<protein>
    <recommendedName>
        <fullName evidence="8">RRM domain-containing protein</fullName>
    </recommendedName>
</protein>
<comment type="caution">
    <text evidence="9">The sequence shown here is derived from an EMBL/GenBank/DDBJ whole genome shotgun (WGS) entry which is preliminary data.</text>
</comment>
<comment type="similarity">
    <text evidence="1">Belongs to the HTATSF1 family.</text>
</comment>
<evidence type="ECO:0000259" key="8">
    <source>
        <dbReference type="PROSITE" id="PS50102"/>
    </source>
</evidence>
<keyword evidence="10" id="KW-1185">Reference proteome</keyword>
<feature type="domain" description="RRM" evidence="8">
    <location>
        <begin position="149"/>
        <end position="240"/>
    </location>
</feature>
<keyword evidence="4 6" id="KW-0694">RNA-binding</keyword>
<evidence type="ECO:0000256" key="5">
    <source>
        <dbReference type="ARBA" id="ARBA00023187"/>
    </source>
</evidence>
<evidence type="ECO:0000313" key="10">
    <source>
        <dbReference type="Proteomes" id="UP001583172"/>
    </source>
</evidence>
<dbReference type="InterPro" id="IPR035979">
    <property type="entry name" value="RBD_domain_sf"/>
</dbReference>
<dbReference type="InterPro" id="IPR000504">
    <property type="entry name" value="RRM_dom"/>
</dbReference>
<keyword evidence="2" id="KW-0507">mRNA processing</keyword>
<dbReference type="Proteomes" id="UP001583172">
    <property type="component" value="Unassembled WGS sequence"/>
</dbReference>
<feature type="region of interest" description="Disordered" evidence="7">
    <location>
        <begin position="63"/>
        <end position="149"/>
    </location>
</feature>
<dbReference type="EMBL" id="JAZGSY010000285">
    <property type="protein sequence ID" value="KAL1837524.1"/>
    <property type="molecule type" value="Genomic_DNA"/>
</dbReference>
<dbReference type="CDD" id="cd12285">
    <property type="entry name" value="RRM3_RBM39_like"/>
    <property type="match status" value="1"/>
</dbReference>
<dbReference type="InterPro" id="IPR034392">
    <property type="entry name" value="TatSF1-like_RRM1"/>
</dbReference>
<evidence type="ECO:0000256" key="7">
    <source>
        <dbReference type="SAM" id="MobiDB-lite"/>
    </source>
</evidence>
<dbReference type="PROSITE" id="PS50102">
    <property type="entry name" value="RRM"/>
    <property type="match status" value="1"/>
</dbReference>
<feature type="compositionally biased region" description="Polar residues" evidence="7">
    <location>
        <begin position="259"/>
        <end position="272"/>
    </location>
</feature>
<sequence length="409" mass="45302">MAEEAENWSFPTDPAEFDKDDRISFSKLDNKYIAVHDDGNEYEFDEASKRWIPIDDDDDALIEEQQRGYIMSNADAGAVPSASAAADDDRPGPAGQGKKRKLDYSNDREGYNNNNSNLDKYNNNNKDRPTKAARRGQGPRGPPQPKQNTAVYVTGLPLDATAEEVAEVFSRKCGVIAEEIDSGRPRIKMYTDADGNFKGDALVVFFKPQSVDMAIMLLDDTDLRFPDNSGTTMHVQAADMSYKKTKYHDDGEGSGQTPGDGSNPNKNNGNQPRRSEQDKAKIIRKTQKLAAKLSSWSDDDEPHPSHSSHQSKKAERTVILKHMFTLDELAEDPTALLDIKEEIREECAKLGAVTNVILYDEEADGVVSVRFKEREAAEACVKLMHGRAFAGSPGFASRSLTARTTSRML</sequence>
<feature type="region of interest" description="Disordered" evidence="7">
    <location>
        <begin position="244"/>
        <end position="279"/>
    </location>
</feature>
<dbReference type="InterPro" id="IPR034393">
    <property type="entry name" value="TatSF1-like"/>
</dbReference>
<dbReference type="PANTHER" id="PTHR15608">
    <property type="entry name" value="SPLICING FACTOR U2AF-ASSOCIATED PROTEIN 2"/>
    <property type="match status" value="1"/>
</dbReference>
<reference evidence="9 10" key="1">
    <citation type="journal article" date="2024" name="Commun. Biol.">
        <title>Comparative genomic analysis of thermophilic fungi reveals convergent evolutionary adaptations and gene losses.</title>
        <authorList>
            <person name="Steindorff A.S."/>
            <person name="Aguilar-Pontes M.V."/>
            <person name="Robinson A.J."/>
            <person name="Andreopoulos B."/>
            <person name="LaButti K."/>
            <person name="Kuo A."/>
            <person name="Mondo S."/>
            <person name="Riley R."/>
            <person name="Otillar R."/>
            <person name="Haridas S."/>
            <person name="Lipzen A."/>
            <person name="Grimwood J."/>
            <person name="Schmutz J."/>
            <person name="Clum A."/>
            <person name="Reid I.D."/>
            <person name="Moisan M.C."/>
            <person name="Butler G."/>
            <person name="Nguyen T.T.M."/>
            <person name="Dewar K."/>
            <person name="Conant G."/>
            <person name="Drula E."/>
            <person name="Henrissat B."/>
            <person name="Hansel C."/>
            <person name="Singer S."/>
            <person name="Hutchinson M.I."/>
            <person name="de Vries R.P."/>
            <person name="Natvig D.O."/>
            <person name="Powell A.J."/>
            <person name="Tsang A."/>
            <person name="Grigoriev I.V."/>
        </authorList>
    </citation>
    <scope>NUCLEOTIDE SEQUENCE [LARGE SCALE GENOMIC DNA]</scope>
    <source>
        <strain evidence="9 10">CBS 620.91</strain>
    </source>
</reference>
<dbReference type="Gene3D" id="3.30.70.330">
    <property type="match status" value="2"/>
</dbReference>
<feature type="region of interest" description="Disordered" evidence="7">
    <location>
        <begin position="292"/>
        <end position="314"/>
    </location>
</feature>
<feature type="compositionally biased region" description="Low complexity" evidence="7">
    <location>
        <begin position="111"/>
        <end position="124"/>
    </location>
</feature>
<evidence type="ECO:0000256" key="4">
    <source>
        <dbReference type="ARBA" id="ARBA00022884"/>
    </source>
</evidence>
<evidence type="ECO:0000313" key="9">
    <source>
        <dbReference type="EMBL" id="KAL1837524.1"/>
    </source>
</evidence>
<evidence type="ECO:0000256" key="3">
    <source>
        <dbReference type="ARBA" id="ARBA00022737"/>
    </source>
</evidence>
<dbReference type="PANTHER" id="PTHR15608:SF0">
    <property type="entry name" value="HIV TAT-SPECIFIC FACTOR 1"/>
    <property type="match status" value="1"/>
</dbReference>
<dbReference type="SUPFAM" id="SSF54928">
    <property type="entry name" value="RNA-binding domain, RBD"/>
    <property type="match status" value="2"/>
</dbReference>
<keyword evidence="3" id="KW-0677">Repeat</keyword>
<dbReference type="SMART" id="SM00360">
    <property type="entry name" value="RRM"/>
    <property type="match status" value="2"/>
</dbReference>
<organism evidence="9 10">
    <name type="scientific">Humicola insolens</name>
    <name type="common">Soft-rot fungus</name>
    <dbReference type="NCBI Taxonomy" id="85995"/>
    <lineage>
        <taxon>Eukaryota</taxon>
        <taxon>Fungi</taxon>
        <taxon>Dikarya</taxon>
        <taxon>Ascomycota</taxon>
        <taxon>Pezizomycotina</taxon>
        <taxon>Sordariomycetes</taxon>
        <taxon>Sordariomycetidae</taxon>
        <taxon>Sordariales</taxon>
        <taxon>Chaetomiaceae</taxon>
        <taxon>Mycothermus</taxon>
    </lineage>
</organism>
<gene>
    <name evidence="9" type="ORF">VTJ49DRAFT_3669</name>
</gene>
<feature type="compositionally biased region" description="Low complexity" evidence="7">
    <location>
        <begin position="74"/>
        <end position="85"/>
    </location>
</feature>
<proteinExistence type="inferred from homology"/>
<evidence type="ECO:0000256" key="1">
    <source>
        <dbReference type="ARBA" id="ARBA00007747"/>
    </source>
</evidence>
<dbReference type="InterPro" id="IPR012677">
    <property type="entry name" value="Nucleotide-bd_a/b_plait_sf"/>
</dbReference>
<evidence type="ECO:0000256" key="2">
    <source>
        <dbReference type="ARBA" id="ARBA00022664"/>
    </source>
</evidence>
<keyword evidence="5" id="KW-0508">mRNA splicing</keyword>
<dbReference type="CDD" id="cd12281">
    <property type="entry name" value="RRM1_TatSF1_like"/>
    <property type="match status" value="1"/>
</dbReference>
<accession>A0ABR3V6X5</accession>
<name>A0ABR3V6X5_HUMIN</name>
<evidence type="ECO:0000256" key="6">
    <source>
        <dbReference type="PROSITE-ProRule" id="PRU00176"/>
    </source>
</evidence>